<dbReference type="Proteomes" id="UP000028542">
    <property type="component" value="Unassembled WGS sequence"/>
</dbReference>
<evidence type="ECO:0000313" key="1">
    <source>
        <dbReference type="EMBL" id="KEZ85424.1"/>
    </source>
</evidence>
<dbReference type="RefSeq" id="WP_035134611.1">
    <property type="nucleotide sequence ID" value="NZ_JPMD01000036.1"/>
</dbReference>
<sequence length="118" mass="14070">MKELSKEKIFEYSSKELLGVMRFDFYDGGLANQWNPRDLIIKLNDKKEIDLKKLQKELNYIQFDLIKSFDTVVSFCNGRGYDNETLVYIDLQVAKYVIKLVPVRDSYSYIYTYLKEVR</sequence>
<dbReference type="STRING" id="318464.IO99_14965"/>
<dbReference type="AlphaFoldDB" id="A0A084J8Z0"/>
<name>A0A084J8Z0_9CLOT</name>
<dbReference type="EMBL" id="JPMD01000036">
    <property type="protein sequence ID" value="KEZ85424.1"/>
    <property type="molecule type" value="Genomic_DNA"/>
</dbReference>
<comment type="caution">
    <text evidence="1">The sequence shown here is derived from an EMBL/GenBank/DDBJ whole genome shotgun (WGS) entry which is preliminary data.</text>
</comment>
<protein>
    <submittedName>
        <fullName evidence="1">Uncharacterized protein</fullName>
    </submittedName>
</protein>
<proteinExistence type="predicted"/>
<gene>
    <name evidence="1" type="ORF">IO99_14965</name>
</gene>
<organism evidence="1 2">
    <name type="scientific">Clostridium sulfidigenes</name>
    <dbReference type="NCBI Taxonomy" id="318464"/>
    <lineage>
        <taxon>Bacteria</taxon>
        <taxon>Bacillati</taxon>
        <taxon>Bacillota</taxon>
        <taxon>Clostridia</taxon>
        <taxon>Eubacteriales</taxon>
        <taxon>Clostridiaceae</taxon>
        <taxon>Clostridium</taxon>
    </lineage>
</organism>
<dbReference type="eggNOG" id="ENOG502ZTNK">
    <property type="taxonomic scope" value="Bacteria"/>
</dbReference>
<accession>A0A084J8Z0</accession>
<keyword evidence="2" id="KW-1185">Reference proteome</keyword>
<evidence type="ECO:0000313" key="2">
    <source>
        <dbReference type="Proteomes" id="UP000028542"/>
    </source>
</evidence>
<reference evidence="1 2" key="1">
    <citation type="submission" date="2014-07" db="EMBL/GenBank/DDBJ databases">
        <title>Draft genome of Clostridium sulfidigenes 113A isolated from sediments associated with methane hydrate from Krishna Godavari basin.</title>
        <authorList>
            <person name="Honkalas V.S."/>
            <person name="Dabir A.P."/>
            <person name="Arora P."/>
            <person name="Dhakephalkar P.K."/>
        </authorList>
    </citation>
    <scope>NUCLEOTIDE SEQUENCE [LARGE SCALE GENOMIC DNA]</scope>
    <source>
        <strain evidence="1 2">113A</strain>
    </source>
</reference>